<dbReference type="Pfam" id="PF04055">
    <property type="entry name" value="Radical_SAM"/>
    <property type="match status" value="1"/>
</dbReference>
<accession>A0A0S7Y1J7</accession>
<dbReference type="Proteomes" id="UP000051861">
    <property type="component" value="Unassembled WGS sequence"/>
</dbReference>
<organism evidence="8 9">
    <name type="scientific">candidate division WOR-1 bacterium DG_54_3</name>
    <dbReference type="NCBI Taxonomy" id="1703775"/>
    <lineage>
        <taxon>Bacteria</taxon>
        <taxon>Bacillati</taxon>
        <taxon>Saganbacteria</taxon>
    </lineage>
</organism>
<evidence type="ECO:0000256" key="2">
    <source>
        <dbReference type="ARBA" id="ARBA00022691"/>
    </source>
</evidence>
<feature type="binding site" evidence="6">
    <location>
        <position position="94"/>
    </location>
    <ligand>
        <name>[4Fe-4S] cluster</name>
        <dbReference type="ChEBI" id="CHEBI:49883"/>
        <note>4Fe-4S-S-AdoMet</note>
    </ligand>
</feature>
<sequence>MSEVVAKKALFWEKREDGKIKCGLCPVGCVIAEGKVGVCMARQNKDGVLYAINYGNAVSIAIDPIEKKPLYHFHPGTTILSTGPNGCNLKCGHCQNWTISQVKSPTEYVSPENMVELALRYKLVGIAYTYTEPLIWYEYIADTAKIAKEKGLKNVLVTNGYICEKPLIDLFPVIDAMNVDVKSMEEDFYRKICKGKVEPVLRTVELAVKDGRHVEITNLVMPTLNDSEEQIQELVDWVAGLGDRIPVHFSRYFPHYKTNLPPTPVSTLKKAYDLAKKKLKHVYVGNAYIEGTSDTYCPSCSNVLVSREGYHTTIAGIKDHRCSSCGAEVDFTL</sequence>
<comment type="cofactor">
    <cofactor evidence="6">
        <name>[4Fe-4S] cluster</name>
        <dbReference type="ChEBI" id="CHEBI:49883"/>
    </cofactor>
    <text evidence="6">Binds 1 [4Fe-4S] cluster. The cluster is coordinated with 3 cysteines and an exchangeable S-adenosyl-L-methionine.</text>
</comment>
<evidence type="ECO:0000256" key="3">
    <source>
        <dbReference type="ARBA" id="ARBA00022723"/>
    </source>
</evidence>
<dbReference type="SUPFAM" id="SSF102114">
    <property type="entry name" value="Radical SAM enzymes"/>
    <property type="match status" value="1"/>
</dbReference>
<feature type="domain" description="Radical SAM core" evidence="7">
    <location>
        <begin position="72"/>
        <end position="287"/>
    </location>
</feature>
<evidence type="ECO:0000256" key="5">
    <source>
        <dbReference type="ARBA" id="ARBA00023014"/>
    </source>
</evidence>
<dbReference type="InterPro" id="IPR027596">
    <property type="entry name" value="AmmeMemoSam_rS"/>
</dbReference>
<dbReference type="AlphaFoldDB" id="A0A0S7Y1J7"/>
<keyword evidence="4 6" id="KW-0408">Iron</keyword>
<feature type="binding site" evidence="6">
    <location>
        <position position="91"/>
    </location>
    <ligand>
        <name>[4Fe-4S] cluster</name>
        <dbReference type="ChEBI" id="CHEBI:49883"/>
        <note>4Fe-4S-S-AdoMet</note>
    </ligand>
</feature>
<dbReference type="PATRIC" id="fig|1703775.3.peg.2275"/>
<evidence type="ECO:0000256" key="1">
    <source>
        <dbReference type="ARBA" id="ARBA00022485"/>
    </source>
</evidence>
<dbReference type="CDD" id="cd01335">
    <property type="entry name" value="Radical_SAM"/>
    <property type="match status" value="1"/>
</dbReference>
<dbReference type="GO" id="GO:0051539">
    <property type="term" value="F:4 iron, 4 sulfur cluster binding"/>
    <property type="evidence" value="ECO:0007669"/>
    <property type="project" value="UniProtKB-KW"/>
</dbReference>
<feature type="binding site" evidence="6">
    <location>
        <position position="87"/>
    </location>
    <ligand>
        <name>[4Fe-4S] cluster</name>
        <dbReference type="ChEBI" id="CHEBI:49883"/>
        <note>4Fe-4S-S-AdoMet</note>
    </ligand>
</feature>
<keyword evidence="5 6" id="KW-0411">Iron-sulfur</keyword>
<keyword evidence="2 6" id="KW-0949">S-adenosyl-L-methionine</keyword>
<dbReference type="InterPro" id="IPR034457">
    <property type="entry name" value="Organic_radical-activating"/>
</dbReference>
<evidence type="ECO:0000256" key="6">
    <source>
        <dbReference type="PIRSR" id="PIRSR004869-50"/>
    </source>
</evidence>
<evidence type="ECO:0000313" key="9">
    <source>
        <dbReference type="Proteomes" id="UP000051861"/>
    </source>
</evidence>
<dbReference type="PROSITE" id="PS51918">
    <property type="entry name" value="RADICAL_SAM"/>
    <property type="match status" value="1"/>
</dbReference>
<keyword evidence="3 6" id="KW-0479">Metal-binding</keyword>
<dbReference type="PANTHER" id="PTHR30352:SF5">
    <property type="entry name" value="PYRUVATE FORMATE-LYASE 1-ACTIVATING ENZYME"/>
    <property type="match status" value="1"/>
</dbReference>
<dbReference type="InterPro" id="IPR007197">
    <property type="entry name" value="rSAM"/>
</dbReference>
<name>A0A0S7Y1J7_UNCSA</name>
<dbReference type="InterPro" id="IPR016431">
    <property type="entry name" value="Pyrv-formate_lyase-activ_prd"/>
</dbReference>
<reference evidence="8 9" key="1">
    <citation type="journal article" date="2015" name="Microbiome">
        <title>Genomic resolution of linkages in carbon, nitrogen, and sulfur cycling among widespread estuary sediment bacteria.</title>
        <authorList>
            <person name="Baker B.J."/>
            <person name="Lazar C.S."/>
            <person name="Teske A.P."/>
            <person name="Dick G.J."/>
        </authorList>
    </citation>
    <scope>NUCLEOTIDE SEQUENCE [LARGE SCALE GENOMIC DNA]</scope>
    <source>
        <strain evidence="8">DG_54_3</strain>
    </source>
</reference>
<dbReference type="InterPro" id="IPR058240">
    <property type="entry name" value="rSAM_sf"/>
</dbReference>
<evidence type="ECO:0000313" key="8">
    <source>
        <dbReference type="EMBL" id="KPJ68629.1"/>
    </source>
</evidence>
<proteinExistence type="predicted"/>
<evidence type="ECO:0000259" key="7">
    <source>
        <dbReference type="PROSITE" id="PS51918"/>
    </source>
</evidence>
<dbReference type="Gene3D" id="3.20.20.70">
    <property type="entry name" value="Aldolase class I"/>
    <property type="match status" value="1"/>
</dbReference>
<dbReference type="PIRSF" id="PIRSF004869">
    <property type="entry name" value="PflX_prd"/>
    <property type="match status" value="1"/>
</dbReference>
<dbReference type="EMBL" id="LIZX01000047">
    <property type="protein sequence ID" value="KPJ68629.1"/>
    <property type="molecule type" value="Genomic_DNA"/>
</dbReference>
<comment type="caution">
    <text evidence="8">The sequence shown here is derived from an EMBL/GenBank/DDBJ whole genome shotgun (WGS) entry which is preliminary data.</text>
</comment>
<gene>
    <name evidence="8" type="ORF">AMJ44_06050</name>
</gene>
<dbReference type="NCBIfam" id="TIGR04337">
    <property type="entry name" value="AmmeMemoSam_rS"/>
    <property type="match status" value="1"/>
</dbReference>
<dbReference type="InterPro" id="IPR013785">
    <property type="entry name" value="Aldolase_TIM"/>
</dbReference>
<dbReference type="PANTHER" id="PTHR30352">
    <property type="entry name" value="PYRUVATE FORMATE-LYASE-ACTIVATING ENZYME"/>
    <property type="match status" value="1"/>
</dbReference>
<dbReference type="GO" id="GO:0046872">
    <property type="term" value="F:metal ion binding"/>
    <property type="evidence" value="ECO:0007669"/>
    <property type="project" value="UniProtKB-KW"/>
</dbReference>
<dbReference type="SFLD" id="SFLDS00029">
    <property type="entry name" value="Radical_SAM"/>
    <property type="match status" value="1"/>
</dbReference>
<dbReference type="GO" id="GO:0003824">
    <property type="term" value="F:catalytic activity"/>
    <property type="evidence" value="ECO:0007669"/>
    <property type="project" value="InterPro"/>
</dbReference>
<keyword evidence="1" id="KW-0004">4Fe-4S</keyword>
<protein>
    <submittedName>
        <fullName evidence="8">Radical SAM protein</fullName>
    </submittedName>
</protein>
<evidence type="ECO:0000256" key="4">
    <source>
        <dbReference type="ARBA" id="ARBA00023004"/>
    </source>
</evidence>
<dbReference type="SFLD" id="SFLDG01101">
    <property type="entry name" value="Uncharacterised_Radical_SAM_Su"/>
    <property type="match status" value="1"/>
</dbReference>